<proteinExistence type="predicted"/>
<evidence type="ECO:0000313" key="2">
    <source>
        <dbReference type="Proteomes" id="UP001234989"/>
    </source>
</evidence>
<sequence length="119" mass="13144">MFTQKDLNPHQKIWLVLLKEYDTSALCHSGKTNVVADAHSPLLMSNVAHVNDCKKDLVCDVHRFSQLGFYLVDSNEGGVIVKNSSNSSLVSDVKVKQDLDLVMVDLVESVSKKTIEALS</sequence>
<name>A0AAF0PPV1_SOLVR</name>
<dbReference type="Proteomes" id="UP001234989">
    <property type="component" value="Chromosome 1"/>
</dbReference>
<accession>A0AAF0PPV1</accession>
<protein>
    <submittedName>
        <fullName evidence="1">Uncharacterized protein</fullName>
    </submittedName>
</protein>
<organism evidence="1 2">
    <name type="scientific">Solanum verrucosum</name>
    <dbReference type="NCBI Taxonomy" id="315347"/>
    <lineage>
        <taxon>Eukaryota</taxon>
        <taxon>Viridiplantae</taxon>
        <taxon>Streptophyta</taxon>
        <taxon>Embryophyta</taxon>
        <taxon>Tracheophyta</taxon>
        <taxon>Spermatophyta</taxon>
        <taxon>Magnoliopsida</taxon>
        <taxon>eudicotyledons</taxon>
        <taxon>Gunneridae</taxon>
        <taxon>Pentapetalae</taxon>
        <taxon>asterids</taxon>
        <taxon>lamiids</taxon>
        <taxon>Solanales</taxon>
        <taxon>Solanaceae</taxon>
        <taxon>Solanoideae</taxon>
        <taxon>Solaneae</taxon>
        <taxon>Solanum</taxon>
    </lineage>
</organism>
<dbReference type="AlphaFoldDB" id="A0AAF0PPV1"/>
<dbReference type="EMBL" id="CP133612">
    <property type="protein sequence ID" value="WMV08748.1"/>
    <property type="molecule type" value="Genomic_DNA"/>
</dbReference>
<reference evidence="1" key="1">
    <citation type="submission" date="2023-08" db="EMBL/GenBank/DDBJ databases">
        <title>A de novo genome assembly of Solanum verrucosum Schlechtendal, a Mexican diploid species geographically isolated from the other diploid A-genome species in potato relatives.</title>
        <authorList>
            <person name="Hosaka K."/>
        </authorList>
    </citation>
    <scope>NUCLEOTIDE SEQUENCE</scope>
    <source>
        <tissue evidence="1">Young leaves</tissue>
    </source>
</reference>
<gene>
    <name evidence="1" type="ORF">MTR67_002133</name>
</gene>
<evidence type="ECO:0000313" key="1">
    <source>
        <dbReference type="EMBL" id="WMV08748.1"/>
    </source>
</evidence>
<keyword evidence="2" id="KW-1185">Reference proteome</keyword>